<proteinExistence type="predicted"/>
<sequence>MISFEQIDGIGFIRLGINDKNSFSSESFLELKKAIQAAKESNSKAIVLKSDSPGTFSLGLDLATVCKMDMSKDLVPFLNLFFENLKELYTIPVPTIAEISGHALGYGAMLALVCDYRYVTEDIRFGLPEVKIGIQVPSFIFALLGEAIGYDAAKRHVLLGDAFKAKEMPNLFEEIGNTEEEMKKKSKSLQTKLKKNSLSAMKDTKSGILNVQKNILSLIESDINLTVVSIQSKDAQEGITASVEVRRPVFTS</sequence>
<gene>
    <name evidence="1" type="ORF">EHQ30_16415</name>
</gene>
<dbReference type="GO" id="GO:0016853">
    <property type="term" value="F:isomerase activity"/>
    <property type="evidence" value="ECO:0007669"/>
    <property type="project" value="UniProtKB-KW"/>
</dbReference>
<dbReference type="InterPro" id="IPR001753">
    <property type="entry name" value="Enoyl-CoA_hydra/iso"/>
</dbReference>
<dbReference type="InterPro" id="IPR029045">
    <property type="entry name" value="ClpP/crotonase-like_dom_sf"/>
</dbReference>
<dbReference type="CDD" id="cd06558">
    <property type="entry name" value="crotonase-like"/>
    <property type="match status" value="1"/>
</dbReference>
<evidence type="ECO:0000313" key="1">
    <source>
        <dbReference type="EMBL" id="TGK91776.1"/>
    </source>
</evidence>
<dbReference type="AlphaFoldDB" id="A0A2M9Y149"/>
<evidence type="ECO:0000313" key="2">
    <source>
        <dbReference type="Proteomes" id="UP000297891"/>
    </source>
</evidence>
<dbReference type="PANTHER" id="PTHR11941:SF54">
    <property type="entry name" value="ENOYL-COA HYDRATASE, MITOCHONDRIAL"/>
    <property type="match status" value="1"/>
</dbReference>
<accession>A0A2M9Y149</accession>
<dbReference type="Proteomes" id="UP000297891">
    <property type="component" value="Unassembled WGS sequence"/>
</dbReference>
<dbReference type="EMBL" id="RQFP01000014">
    <property type="protein sequence ID" value="TGK91776.1"/>
    <property type="molecule type" value="Genomic_DNA"/>
</dbReference>
<dbReference type="OrthoDB" id="341912at2"/>
<comment type="caution">
    <text evidence="1">The sequence shown here is derived from an EMBL/GenBank/DDBJ whole genome shotgun (WGS) entry which is preliminary data.</text>
</comment>
<name>A0A2M9Y149_9LEPT</name>
<dbReference type="PANTHER" id="PTHR11941">
    <property type="entry name" value="ENOYL-COA HYDRATASE-RELATED"/>
    <property type="match status" value="1"/>
</dbReference>
<dbReference type="SUPFAM" id="SSF52096">
    <property type="entry name" value="ClpP/crotonase"/>
    <property type="match status" value="1"/>
</dbReference>
<reference evidence="1" key="1">
    <citation type="journal article" date="2019" name="PLoS Negl. Trop. Dis.">
        <title>Revisiting the worldwide diversity of Leptospira species in the environment.</title>
        <authorList>
            <person name="Vincent A.T."/>
            <person name="Schiettekatte O."/>
            <person name="Bourhy P."/>
            <person name="Veyrier F.J."/>
            <person name="Picardeau M."/>
        </authorList>
    </citation>
    <scope>NUCLEOTIDE SEQUENCE [LARGE SCALE GENOMIC DNA]</scope>
    <source>
        <strain evidence="1">201800277</strain>
    </source>
</reference>
<keyword evidence="1" id="KW-0413">Isomerase</keyword>
<dbReference type="RefSeq" id="WP_100790623.1">
    <property type="nucleotide sequence ID" value="NZ_NPDQ01000004.1"/>
</dbReference>
<organism evidence="1 2">
    <name type="scientific">Leptospira brenneri</name>
    <dbReference type="NCBI Taxonomy" id="2023182"/>
    <lineage>
        <taxon>Bacteria</taxon>
        <taxon>Pseudomonadati</taxon>
        <taxon>Spirochaetota</taxon>
        <taxon>Spirochaetia</taxon>
        <taxon>Leptospirales</taxon>
        <taxon>Leptospiraceae</taxon>
        <taxon>Leptospira</taxon>
    </lineage>
</organism>
<protein>
    <submittedName>
        <fullName evidence="1">Enoyl-CoA hydratase/isomerase family protein</fullName>
    </submittedName>
</protein>
<keyword evidence="2" id="KW-1185">Reference proteome</keyword>
<dbReference type="Gene3D" id="3.90.226.10">
    <property type="entry name" value="2-enoyl-CoA Hydratase, Chain A, domain 1"/>
    <property type="match status" value="1"/>
</dbReference>
<dbReference type="Pfam" id="PF00378">
    <property type="entry name" value="ECH_1"/>
    <property type="match status" value="1"/>
</dbReference>
<dbReference type="GO" id="GO:0006635">
    <property type="term" value="P:fatty acid beta-oxidation"/>
    <property type="evidence" value="ECO:0007669"/>
    <property type="project" value="TreeGrafter"/>
</dbReference>